<reference evidence="2" key="1">
    <citation type="submission" date="2018-05" db="EMBL/GenBank/DDBJ databases">
        <title>Host range determinants of Salmonella infecting bacteriophages.</title>
        <authorList>
            <person name="Gencay Y.E."/>
        </authorList>
    </citation>
    <scope>NUCLEOTIDE SEQUENCE [LARGE SCALE GENOMIC DNA]</scope>
</reference>
<evidence type="ECO:0000313" key="2">
    <source>
        <dbReference type="Proteomes" id="UP000252168"/>
    </source>
</evidence>
<evidence type="ECO:0000313" key="1">
    <source>
        <dbReference type="EMBL" id="AXC41590.1"/>
    </source>
</evidence>
<dbReference type="EMBL" id="MH370377">
    <property type="protein sequence ID" value="AXC41590.1"/>
    <property type="molecule type" value="Genomic_DNA"/>
</dbReference>
<protein>
    <submittedName>
        <fullName evidence="1">Uncharacterized protein</fullName>
    </submittedName>
</protein>
<sequence>MDSKQEQSSSTHLDALRWRALVNAFSKGDTGVWYSGISANFCFDSPTEIEIETRLSIFLLNEEAFKKTETPEEFKARVLTTWVDNIIRNKGKNNES</sequence>
<accession>A0A2Z5HNY8</accession>
<proteinExistence type="predicted"/>
<name>A0A2Z5HNY8_9CAUD</name>
<dbReference type="Proteomes" id="UP000252168">
    <property type="component" value="Segment"/>
</dbReference>
<organism evidence="1 2">
    <name type="scientific">Salmonella phage S130</name>
    <dbReference type="NCBI Taxonomy" id="2231353"/>
    <lineage>
        <taxon>Viruses</taxon>
        <taxon>Duplodnaviria</taxon>
        <taxon>Heunggongvirae</taxon>
        <taxon>Uroviricota</taxon>
        <taxon>Caudoviricetes</taxon>
        <taxon>Demerecviridae</taxon>
        <taxon>Markadamsvirinae</taxon>
        <taxon>Tequintavirus</taxon>
        <taxon>Tequintavirus S131</taxon>
    </lineage>
</organism>